<dbReference type="SUPFAM" id="SSF53474">
    <property type="entry name" value="alpha/beta-Hydrolases"/>
    <property type="match status" value="1"/>
</dbReference>
<organism evidence="3">
    <name type="scientific">Sesamum angustifolium</name>
    <dbReference type="NCBI Taxonomy" id="2727405"/>
    <lineage>
        <taxon>Eukaryota</taxon>
        <taxon>Viridiplantae</taxon>
        <taxon>Streptophyta</taxon>
        <taxon>Embryophyta</taxon>
        <taxon>Tracheophyta</taxon>
        <taxon>Spermatophyta</taxon>
        <taxon>Magnoliopsida</taxon>
        <taxon>eudicotyledons</taxon>
        <taxon>Gunneridae</taxon>
        <taxon>Pentapetalae</taxon>
        <taxon>asterids</taxon>
        <taxon>lamiids</taxon>
        <taxon>Lamiales</taxon>
        <taxon>Pedaliaceae</taxon>
        <taxon>Sesamum</taxon>
    </lineage>
</organism>
<dbReference type="EMBL" id="JACGWK010000012">
    <property type="protein sequence ID" value="KAL0323058.1"/>
    <property type="molecule type" value="Genomic_DNA"/>
</dbReference>
<dbReference type="PANTHER" id="PTHR46086:SF4">
    <property type="entry name" value="ALPHA_BETA-HYDROLASES SUPERFAMILY PROTEIN"/>
    <property type="match status" value="1"/>
</dbReference>
<dbReference type="PANTHER" id="PTHR46086">
    <property type="entry name" value="ALPHA/BETA-HYDROLASES SUPERFAMILY PROTEIN"/>
    <property type="match status" value="1"/>
</dbReference>
<dbReference type="InterPro" id="IPR044819">
    <property type="entry name" value="OBL-like"/>
</dbReference>
<dbReference type="GO" id="GO:0004806">
    <property type="term" value="F:triacylglycerol lipase activity"/>
    <property type="evidence" value="ECO:0007669"/>
    <property type="project" value="InterPro"/>
</dbReference>
<reference evidence="3" key="1">
    <citation type="submission" date="2020-06" db="EMBL/GenBank/DDBJ databases">
        <authorList>
            <person name="Li T."/>
            <person name="Hu X."/>
            <person name="Zhang T."/>
            <person name="Song X."/>
            <person name="Zhang H."/>
            <person name="Dai N."/>
            <person name="Sheng W."/>
            <person name="Hou X."/>
            <person name="Wei L."/>
        </authorList>
    </citation>
    <scope>NUCLEOTIDE SEQUENCE</scope>
    <source>
        <strain evidence="3">G01</strain>
        <tissue evidence="3">Leaf</tissue>
    </source>
</reference>
<sequence>MADEVHFCQNYLLIKPEQASCFDLLRLLCSKTLENCDFLRTPVEAEAVRFRRRWIVFISLLVQKVLLWLKKPLAAVGDAVELLLNYPAANGGCLRLLFNLLTGRLVRPDKSSAGFTSAIGYTDKRWNLDRSIRNHEHNNASLAMMASKLSYENESFVRNIVTHHWQMEFVEFYDFWNDFQELNTTNAMMFRDKNVNPNLIVVAFRGTEPFDADAWRTDVDISWLAERDPSGPGPKIICLLHHQGAAENPNPGEWRCKIHTDRAQPGGALAILCASVLAIHQEELLLQRLEGVYTFGQPRVGNEQFGEYMMGKMTSYDVKYVRFVYSNDVVPRLPYDDKTFMFKHFGPCLFFNSCYKGQVLEEEPNKNYFSVLYVVPKILNAVYELIRSFILPWRKGEEYKETWLMKLFRVAALVVPGLVNHFPVDYVNLTRLGKLSSSIHNLKHD</sequence>
<evidence type="ECO:0000256" key="1">
    <source>
        <dbReference type="ARBA" id="ARBA00022801"/>
    </source>
</evidence>
<dbReference type="InterPro" id="IPR002921">
    <property type="entry name" value="Fungal_lipase-type"/>
</dbReference>
<dbReference type="CDD" id="cd00519">
    <property type="entry name" value="Lipase_3"/>
    <property type="match status" value="1"/>
</dbReference>
<feature type="domain" description="Fungal lipase-type" evidence="2">
    <location>
        <begin position="266"/>
        <end position="336"/>
    </location>
</feature>
<proteinExistence type="predicted"/>
<dbReference type="InterPro" id="IPR029058">
    <property type="entry name" value="AB_hydrolase_fold"/>
</dbReference>
<dbReference type="Gene3D" id="3.40.50.1820">
    <property type="entry name" value="alpha/beta hydrolase"/>
    <property type="match status" value="2"/>
</dbReference>
<evidence type="ECO:0000313" key="3">
    <source>
        <dbReference type="EMBL" id="KAL0323058.1"/>
    </source>
</evidence>
<comment type="caution">
    <text evidence="3">The sequence shown here is derived from an EMBL/GenBank/DDBJ whole genome shotgun (WGS) entry which is preliminary data.</text>
</comment>
<dbReference type="Pfam" id="PF01764">
    <property type="entry name" value="Lipase_3"/>
    <property type="match status" value="1"/>
</dbReference>
<gene>
    <name evidence="3" type="ORF">Sangu_1925100</name>
</gene>
<name>A0AAW2LW85_9LAMI</name>
<dbReference type="GO" id="GO:0006629">
    <property type="term" value="P:lipid metabolic process"/>
    <property type="evidence" value="ECO:0007669"/>
    <property type="project" value="InterPro"/>
</dbReference>
<accession>A0AAW2LW85</accession>
<dbReference type="AlphaFoldDB" id="A0AAW2LW85"/>
<evidence type="ECO:0000259" key="2">
    <source>
        <dbReference type="Pfam" id="PF01764"/>
    </source>
</evidence>
<keyword evidence="1" id="KW-0378">Hydrolase</keyword>
<protein>
    <recommendedName>
        <fullName evidence="2">Fungal lipase-type domain-containing protein</fullName>
    </recommendedName>
</protein>
<reference evidence="3" key="2">
    <citation type="journal article" date="2024" name="Plant">
        <title>Genomic evolution and insights into agronomic trait innovations of Sesamum species.</title>
        <authorList>
            <person name="Miao H."/>
            <person name="Wang L."/>
            <person name="Qu L."/>
            <person name="Liu H."/>
            <person name="Sun Y."/>
            <person name="Le M."/>
            <person name="Wang Q."/>
            <person name="Wei S."/>
            <person name="Zheng Y."/>
            <person name="Lin W."/>
            <person name="Duan Y."/>
            <person name="Cao H."/>
            <person name="Xiong S."/>
            <person name="Wang X."/>
            <person name="Wei L."/>
            <person name="Li C."/>
            <person name="Ma Q."/>
            <person name="Ju M."/>
            <person name="Zhao R."/>
            <person name="Li G."/>
            <person name="Mu C."/>
            <person name="Tian Q."/>
            <person name="Mei H."/>
            <person name="Zhang T."/>
            <person name="Gao T."/>
            <person name="Zhang H."/>
        </authorList>
    </citation>
    <scope>NUCLEOTIDE SEQUENCE</scope>
    <source>
        <strain evidence="3">G01</strain>
    </source>
</reference>